<accession>A0A166D7G2</accession>
<keyword evidence="2" id="KW-0053">Apoptosis</keyword>
<dbReference type="AlphaFoldDB" id="A0A166D7G2"/>
<dbReference type="PANTHER" id="PTHR48104">
    <property type="entry name" value="METACASPASE-4"/>
    <property type="match status" value="1"/>
</dbReference>
<gene>
    <name evidence="6" type="ORF">SISSUDRAFT_1128962</name>
</gene>
<dbReference type="Gene3D" id="3.40.50.12660">
    <property type="match status" value="1"/>
</dbReference>
<dbReference type="Gene3D" id="3.40.50.1460">
    <property type="match status" value="1"/>
</dbReference>
<feature type="compositionally biased region" description="Low complexity" evidence="4">
    <location>
        <begin position="316"/>
        <end position="347"/>
    </location>
</feature>
<dbReference type="InterPro" id="IPR011600">
    <property type="entry name" value="Pept_C14_caspase"/>
</dbReference>
<evidence type="ECO:0000259" key="5">
    <source>
        <dbReference type="Pfam" id="PF00656"/>
    </source>
</evidence>
<dbReference type="PANTHER" id="PTHR48104:SF30">
    <property type="entry name" value="METACASPASE-1"/>
    <property type="match status" value="1"/>
</dbReference>
<evidence type="ECO:0000256" key="1">
    <source>
        <dbReference type="ARBA" id="ARBA00009005"/>
    </source>
</evidence>
<dbReference type="GO" id="GO:0004197">
    <property type="term" value="F:cysteine-type endopeptidase activity"/>
    <property type="evidence" value="ECO:0007669"/>
    <property type="project" value="InterPro"/>
</dbReference>
<evidence type="ECO:0000256" key="2">
    <source>
        <dbReference type="ARBA" id="ARBA00022703"/>
    </source>
</evidence>
<feature type="region of interest" description="Disordered" evidence="4">
    <location>
        <begin position="364"/>
        <end position="387"/>
    </location>
</feature>
<evidence type="ECO:0000313" key="6">
    <source>
        <dbReference type="EMBL" id="KZT38214.1"/>
    </source>
</evidence>
<dbReference type="EMBL" id="KV428067">
    <property type="protein sequence ID" value="KZT38214.1"/>
    <property type="molecule type" value="Genomic_DNA"/>
</dbReference>
<dbReference type="GO" id="GO:0006508">
    <property type="term" value="P:proteolysis"/>
    <property type="evidence" value="ECO:0007669"/>
    <property type="project" value="InterPro"/>
</dbReference>
<evidence type="ECO:0000256" key="4">
    <source>
        <dbReference type="SAM" id="MobiDB-lite"/>
    </source>
</evidence>
<dbReference type="InterPro" id="IPR050452">
    <property type="entry name" value="Metacaspase"/>
</dbReference>
<reference evidence="6 7" key="1">
    <citation type="journal article" date="2016" name="Mol. Biol. Evol.">
        <title>Comparative Genomics of Early-Diverging Mushroom-Forming Fungi Provides Insights into the Origins of Lignocellulose Decay Capabilities.</title>
        <authorList>
            <person name="Nagy L.G."/>
            <person name="Riley R."/>
            <person name="Tritt A."/>
            <person name="Adam C."/>
            <person name="Daum C."/>
            <person name="Floudas D."/>
            <person name="Sun H."/>
            <person name="Yadav J.S."/>
            <person name="Pangilinan J."/>
            <person name="Larsson K.H."/>
            <person name="Matsuura K."/>
            <person name="Barry K."/>
            <person name="Labutti K."/>
            <person name="Kuo R."/>
            <person name="Ohm R.A."/>
            <person name="Bhattacharya S.S."/>
            <person name="Shirouzu T."/>
            <person name="Yoshinaga Y."/>
            <person name="Martin F.M."/>
            <person name="Grigoriev I.V."/>
            <person name="Hibbett D.S."/>
        </authorList>
    </citation>
    <scope>NUCLEOTIDE SEQUENCE [LARGE SCALE GENOMIC DNA]</scope>
    <source>
        <strain evidence="6 7">HHB10207 ss-3</strain>
    </source>
</reference>
<feature type="domain" description="Peptidase C14 caspase" evidence="5">
    <location>
        <begin position="52"/>
        <end position="238"/>
    </location>
</feature>
<comment type="similarity">
    <text evidence="1">Belongs to the peptidase C14B family.</text>
</comment>
<evidence type="ECO:0000313" key="7">
    <source>
        <dbReference type="Proteomes" id="UP000076798"/>
    </source>
</evidence>
<dbReference type="InterPro" id="IPR029030">
    <property type="entry name" value="Caspase-like_dom_sf"/>
</dbReference>
<sequence length="650" mass="71125">MDDSEVALPSAVSQPLPTTIFENIDDKLKEKVAVDEVSQIGKPEEQAASGGRKRALLVAFNYEARKEEGVPLLGTHRDAERVGRLLQDRFGYAKQDIIFIFDKGSYPNRGELLHKLKDFVSEARAGDQLFFYFAGHGDQVQSFTGTETDGFNERLLLPADPVGESAGSDVGSKEHSSDDKSIKLRREILDHRISKAGVTDNNLNKILVGNLPSGCRLTALIDACNSGTMLDLPHHHCNRLMIPDSKDDLHRSECRACAEKKAPGPSRQSTWHSIDLRDKSDKNPHPQPHSGESSTAGPSVHIRSPLAPAITETEAPRNSSPSPTGSPPHSRSSSPPRSHSPLSHSAPDQVSIPAQLIADQPAATVPKPPSVRLTPAPAVLEPEPPEEATGCLSILLRPFLRLGRVFSFRQSTTSEHSDEVVSPPNVEPPREPPVSPPDAEPAMPLPSSPHIVDARAPALSPVIEEGSNDTPEPSNATPLPLHEPLPIVNQMMHQSVTNLRLPKSGPQRQESGSSLEYIMLKGKIPPYRHAASPEPHLDEAEEAQERPDVVSWSACSDGKRAFGSPRVGGFMTDAFCSTFVNVEKEITFKEAFTEINRKMRNKGLEMQQKYPDNDDRDEWGSLQAQLGSLKFLIMFTVESEVGSPKYWHSI</sequence>
<dbReference type="OrthoDB" id="3223806at2759"/>
<dbReference type="Proteomes" id="UP000076798">
    <property type="component" value="Unassembled WGS sequence"/>
</dbReference>
<keyword evidence="3" id="KW-0378">Hydrolase</keyword>
<dbReference type="GO" id="GO:0005737">
    <property type="term" value="C:cytoplasm"/>
    <property type="evidence" value="ECO:0007669"/>
    <property type="project" value="TreeGrafter"/>
</dbReference>
<dbReference type="Pfam" id="PF00656">
    <property type="entry name" value="Peptidase_C14"/>
    <property type="match status" value="1"/>
</dbReference>
<name>A0A166D7G2_9AGAM</name>
<organism evidence="6 7">
    <name type="scientific">Sistotremastrum suecicum HHB10207 ss-3</name>
    <dbReference type="NCBI Taxonomy" id="1314776"/>
    <lineage>
        <taxon>Eukaryota</taxon>
        <taxon>Fungi</taxon>
        <taxon>Dikarya</taxon>
        <taxon>Basidiomycota</taxon>
        <taxon>Agaricomycotina</taxon>
        <taxon>Agaricomycetes</taxon>
        <taxon>Sistotremastrales</taxon>
        <taxon>Sistotremastraceae</taxon>
        <taxon>Sistotremastrum</taxon>
    </lineage>
</organism>
<dbReference type="SUPFAM" id="SSF52129">
    <property type="entry name" value="Caspase-like"/>
    <property type="match status" value="1"/>
</dbReference>
<feature type="compositionally biased region" description="Pro residues" evidence="4">
    <location>
        <begin position="425"/>
        <end position="447"/>
    </location>
</feature>
<feature type="region of interest" description="Disordered" evidence="4">
    <location>
        <begin position="410"/>
        <end position="450"/>
    </location>
</feature>
<feature type="region of interest" description="Disordered" evidence="4">
    <location>
        <begin position="276"/>
        <end position="347"/>
    </location>
</feature>
<protein>
    <submittedName>
        <fullName evidence="6">Peptidase C14</fullName>
    </submittedName>
</protein>
<keyword evidence="3" id="KW-0645">Protease</keyword>
<evidence type="ECO:0000256" key="3">
    <source>
        <dbReference type="ARBA" id="ARBA00022807"/>
    </source>
</evidence>
<proteinExistence type="inferred from homology"/>
<dbReference type="GO" id="GO:0006915">
    <property type="term" value="P:apoptotic process"/>
    <property type="evidence" value="ECO:0007669"/>
    <property type="project" value="UniProtKB-KW"/>
</dbReference>
<keyword evidence="7" id="KW-1185">Reference proteome</keyword>
<keyword evidence="3" id="KW-0788">Thiol protease</keyword>